<keyword evidence="5" id="KW-0614">Plasmid</keyword>
<evidence type="ECO:0000256" key="2">
    <source>
        <dbReference type="PIRNR" id="PIRNR002094"/>
    </source>
</evidence>
<dbReference type="InterPro" id="IPR005632">
    <property type="entry name" value="Chaperone_Skp"/>
</dbReference>
<feature type="coiled-coil region" evidence="3">
    <location>
        <begin position="115"/>
        <end position="143"/>
    </location>
</feature>
<dbReference type="PIRSF" id="PIRSF002094">
    <property type="entry name" value="OMP26_Skp"/>
    <property type="match status" value="1"/>
</dbReference>
<dbReference type="Proteomes" id="UP000325743">
    <property type="component" value="Plasmid unnamed1"/>
</dbReference>
<sequence>MQTPTPHPKTLIAAALSAAMLCAVGPVLAQPARIAVVNSELILPDSLPARQAHNRLAQEFSTRDRELQDMDRKTRALADKLEKEAAVLTDLDHQRRQHEVAELTHEFQRKQRGFREDLQQRRNEELARVQERAQQAIRQLAEQRGYDLVIQAVYVNPRIDITEDVMKALDASSK</sequence>
<dbReference type="RefSeq" id="WP_115737194.1">
    <property type="nucleotide sequence ID" value="NZ_CP032520.1"/>
</dbReference>
<evidence type="ECO:0000313" key="6">
    <source>
        <dbReference type="Proteomes" id="UP000325743"/>
    </source>
</evidence>
<evidence type="ECO:0000256" key="1">
    <source>
        <dbReference type="ARBA" id="ARBA00022729"/>
    </source>
</evidence>
<organism evidence="5 6">
    <name type="scientific">Cupriavidus oxalaticus</name>
    <dbReference type="NCBI Taxonomy" id="96344"/>
    <lineage>
        <taxon>Bacteria</taxon>
        <taxon>Pseudomonadati</taxon>
        <taxon>Pseudomonadota</taxon>
        <taxon>Betaproteobacteria</taxon>
        <taxon>Burkholderiales</taxon>
        <taxon>Burkholderiaceae</taxon>
        <taxon>Cupriavidus</taxon>
    </lineage>
</organism>
<dbReference type="GO" id="GO:0005829">
    <property type="term" value="C:cytosol"/>
    <property type="evidence" value="ECO:0007669"/>
    <property type="project" value="TreeGrafter"/>
</dbReference>
<feature type="signal peptide" evidence="4">
    <location>
        <begin position="1"/>
        <end position="29"/>
    </location>
</feature>
<reference evidence="5 6" key="1">
    <citation type="submission" date="2018-09" db="EMBL/GenBank/DDBJ databases">
        <title>Complete genome sequence of Cupriavidus oxalaticus T2, a bacterium capable of phenol tolerance and degradation.</title>
        <authorList>
            <person name="Yan J."/>
        </authorList>
    </citation>
    <scope>NUCLEOTIDE SEQUENCE [LARGE SCALE GENOMIC DNA]</scope>
    <source>
        <strain evidence="5 6">T2</strain>
        <plasmid evidence="5 6">unnamed1</plasmid>
    </source>
</reference>
<dbReference type="GO" id="GO:0051082">
    <property type="term" value="F:unfolded protein binding"/>
    <property type="evidence" value="ECO:0007669"/>
    <property type="project" value="InterPro"/>
</dbReference>
<protein>
    <submittedName>
        <fullName evidence="5">OmpH family outer membrane protein</fullName>
    </submittedName>
</protein>
<dbReference type="InterPro" id="IPR024930">
    <property type="entry name" value="Skp_dom_sf"/>
</dbReference>
<keyword evidence="1 4" id="KW-0732">Signal</keyword>
<dbReference type="Pfam" id="PF03938">
    <property type="entry name" value="OmpH"/>
    <property type="match status" value="1"/>
</dbReference>
<dbReference type="SUPFAM" id="SSF111384">
    <property type="entry name" value="OmpH-like"/>
    <property type="match status" value="1"/>
</dbReference>
<feature type="chain" id="PRO_5025000665" evidence="4">
    <location>
        <begin position="30"/>
        <end position="174"/>
    </location>
</feature>
<name>A0A5P3VSS6_9BURK</name>
<keyword evidence="3" id="KW-0175">Coiled coil</keyword>
<proteinExistence type="inferred from homology"/>
<dbReference type="EMBL" id="CP032520">
    <property type="protein sequence ID" value="QEZ49058.1"/>
    <property type="molecule type" value="Genomic_DNA"/>
</dbReference>
<geneLocation type="plasmid" evidence="5">
    <name>unnamed1</name>
</geneLocation>
<comment type="similarity">
    <text evidence="2">Belongs to the skp family.</text>
</comment>
<dbReference type="Gene3D" id="3.30.910.20">
    <property type="entry name" value="Skp domain"/>
    <property type="match status" value="1"/>
</dbReference>
<evidence type="ECO:0000313" key="5">
    <source>
        <dbReference type="EMBL" id="QEZ49058.1"/>
    </source>
</evidence>
<gene>
    <name evidence="5" type="ORF">D2917_33005</name>
</gene>
<evidence type="ECO:0000256" key="3">
    <source>
        <dbReference type="SAM" id="Coils"/>
    </source>
</evidence>
<dbReference type="AlphaFoldDB" id="A0A5P3VSS6"/>
<accession>A0A5P3VSS6</accession>
<dbReference type="PANTHER" id="PTHR35089">
    <property type="entry name" value="CHAPERONE PROTEIN SKP"/>
    <property type="match status" value="1"/>
</dbReference>
<dbReference type="PANTHER" id="PTHR35089:SF1">
    <property type="entry name" value="CHAPERONE PROTEIN SKP"/>
    <property type="match status" value="1"/>
</dbReference>
<dbReference type="GO" id="GO:0050821">
    <property type="term" value="P:protein stabilization"/>
    <property type="evidence" value="ECO:0007669"/>
    <property type="project" value="TreeGrafter"/>
</dbReference>
<evidence type="ECO:0000256" key="4">
    <source>
        <dbReference type="SAM" id="SignalP"/>
    </source>
</evidence>
<dbReference type="SMART" id="SM00935">
    <property type="entry name" value="OmpH"/>
    <property type="match status" value="1"/>
</dbReference>